<proteinExistence type="predicted"/>
<gene>
    <name evidence="2" type="ORF">SAMN05216577_13557</name>
</gene>
<protein>
    <submittedName>
        <fullName evidence="2">Uncharacterized protein</fullName>
    </submittedName>
</protein>
<comment type="caution">
    <text evidence="2">The sequence shown here is derived from an EMBL/GenBank/DDBJ whole genome shotgun (WGS) entry which is preliminary data.</text>
</comment>
<dbReference type="EMBL" id="FOLS01000035">
    <property type="protein sequence ID" value="SFD74340.1"/>
    <property type="molecule type" value="Genomic_DNA"/>
</dbReference>
<sequence length="52" mass="5689">MGMEEGGPGAALFRVSQEPPGRPAWPVNPIADKVRSYARASLNRRCYTEVLS</sequence>
<feature type="region of interest" description="Disordered" evidence="1">
    <location>
        <begin position="1"/>
        <end position="27"/>
    </location>
</feature>
<dbReference type="Proteomes" id="UP000183385">
    <property type="component" value="Unassembled WGS sequence"/>
</dbReference>
<accession>A0AAQ1KLJ2</accession>
<evidence type="ECO:0000256" key="1">
    <source>
        <dbReference type="SAM" id="MobiDB-lite"/>
    </source>
</evidence>
<name>A0AAQ1KLJ2_9PSED</name>
<evidence type="ECO:0000313" key="3">
    <source>
        <dbReference type="Proteomes" id="UP000183385"/>
    </source>
</evidence>
<organism evidence="2 3">
    <name type="scientific">Pseudomonas citronellolis</name>
    <dbReference type="NCBI Taxonomy" id="53408"/>
    <lineage>
        <taxon>Bacteria</taxon>
        <taxon>Pseudomonadati</taxon>
        <taxon>Pseudomonadota</taxon>
        <taxon>Gammaproteobacteria</taxon>
        <taxon>Pseudomonadales</taxon>
        <taxon>Pseudomonadaceae</taxon>
        <taxon>Pseudomonas</taxon>
    </lineage>
</organism>
<evidence type="ECO:0000313" key="2">
    <source>
        <dbReference type="EMBL" id="SFD74340.1"/>
    </source>
</evidence>
<dbReference type="AlphaFoldDB" id="A0AAQ1KLJ2"/>
<reference evidence="2 3" key="1">
    <citation type="submission" date="2016-10" db="EMBL/GenBank/DDBJ databases">
        <authorList>
            <person name="Varghese N."/>
            <person name="Submissions S."/>
        </authorList>
    </citation>
    <scope>NUCLEOTIDE SEQUENCE [LARGE SCALE GENOMIC DNA]</scope>
    <source>
        <strain evidence="2 3">LMG 18378</strain>
    </source>
</reference>
<keyword evidence="3" id="KW-1185">Reference proteome</keyword>